<keyword evidence="1" id="KW-0489">Methyltransferase</keyword>
<dbReference type="OrthoDB" id="86584at2"/>
<organism evidence="1 2">
    <name type="scientific">Anaerosporobacter mobilis DSM 15930</name>
    <dbReference type="NCBI Taxonomy" id="1120996"/>
    <lineage>
        <taxon>Bacteria</taxon>
        <taxon>Bacillati</taxon>
        <taxon>Bacillota</taxon>
        <taxon>Clostridia</taxon>
        <taxon>Lachnospirales</taxon>
        <taxon>Lachnospiraceae</taxon>
        <taxon>Anaerosporobacter</taxon>
    </lineage>
</organism>
<evidence type="ECO:0000313" key="2">
    <source>
        <dbReference type="Proteomes" id="UP000184038"/>
    </source>
</evidence>
<dbReference type="GO" id="GO:0032259">
    <property type="term" value="P:methylation"/>
    <property type="evidence" value="ECO:0007669"/>
    <property type="project" value="UniProtKB-KW"/>
</dbReference>
<evidence type="ECO:0000313" key="1">
    <source>
        <dbReference type="EMBL" id="SHM85788.1"/>
    </source>
</evidence>
<dbReference type="RefSeq" id="WP_073289886.1">
    <property type="nucleotide sequence ID" value="NZ_FRCP01000019.1"/>
</dbReference>
<dbReference type="AlphaFoldDB" id="A0A1M7M514"/>
<dbReference type="Proteomes" id="UP000184038">
    <property type="component" value="Unassembled WGS sequence"/>
</dbReference>
<name>A0A1M7M514_9FIRM</name>
<accession>A0A1M7M514</accession>
<proteinExistence type="predicted"/>
<dbReference type="NCBIfam" id="NF038110">
    <property type="entry name" value="Lys_methyl_FliB"/>
    <property type="match status" value="1"/>
</dbReference>
<dbReference type="EMBL" id="FRCP01000019">
    <property type="protein sequence ID" value="SHM85788.1"/>
    <property type="molecule type" value="Genomic_DNA"/>
</dbReference>
<dbReference type="GO" id="GO:0008168">
    <property type="term" value="F:methyltransferase activity"/>
    <property type="evidence" value="ECO:0007669"/>
    <property type="project" value="UniProtKB-KW"/>
</dbReference>
<dbReference type="STRING" id="1120996.SAMN02746066_03625"/>
<keyword evidence="2" id="KW-1185">Reference proteome</keyword>
<protein>
    <submittedName>
        <fullName evidence="1">Lysine-N-methylase</fullName>
    </submittedName>
</protein>
<gene>
    <name evidence="1" type="ORF">SAMN02746066_03625</name>
</gene>
<reference evidence="1 2" key="1">
    <citation type="submission" date="2016-11" db="EMBL/GenBank/DDBJ databases">
        <authorList>
            <person name="Jaros S."/>
            <person name="Januszkiewicz K."/>
            <person name="Wedrychowicz H."/>
        </authorList>
    </citation>
    <scope>NUCLEOTIDE SEQUENCE [LARGE SCALE GENOMIC DNA]</scope>
    <source>
        <strain evidence="1 2">DSM 15930</strain>
    </source>
</reference>
<keyword evidence="1" id="KW-0808">Transferase</keyword>
<sequence length="388" mass="45690">MKYSIPDYYHQFNCIAMECEDTCCAGWEIMIDPKTLDKYKNVKGGFGNCLQNSIELRKGAFKQYGHRCAFLNDDNLCDIYTELGPSMLCDTCRTYPRHMEEYEGARDLSLSMSCPEVARIILSHEERVRFLTKEKKSESGRFEYFDAILYAKLSEARNCIIGTLQNRKLDVNLRAAISFALAHDIQNRINSQEYSTMDRLINRYKTEKIVDCMIDKLKPYQCKEDIRFEIIKKQFAILFRLEILRSEWSDATRLAFDQLYGNGSKEYLGNRRQFLLYMKQNEELGIQFETILEQLYVYFTYTYFSGAVYDENAYGKMKLAVISPLIIQELCQARWQIKGFLTFGDVVEITYSYSREVEHLDKNLKKMEKLFGKKKEFYFEKILISLLS</sequence>